<organism evidence="2 3">
    <name type="scientific">Marasmius crinis-equi</name>
    <dbReference type="NCBI Taxonomy" id="585013"/>
    <lineage>
        <taxon>Eukaryota</taxon>
        <taxon>Fungi</taxon>
        <taxon>Dikarya</taxon>
        <taxon>Basidiomycota</taxon>
        <taxon>Agaricomycotina</taxon>
        <taxon>Agaricomycetes</taxon>
        <taxon>Agaricomycetidae</taxon>
        <taxon>Agaricales</taxon>
        <taxon>Marasmiineae</taxon>
        <taxon>Marasmiaceae</taxon>
        <taxon>Marasmius</taxon>
    </lineage>
</organism>
<sequence>SPYAPDWAEHTHFFRIEDHLMTIVDTAETWLSSPCRIISVRTPSRHTNDKDYATFIFLHYDNRGHLEVILSDSGFIDLDSVKAHRILAEVTPVNRNYVYEFRREFVRLVAWPGLYGQILDRHSISVDTNGKLARCSTEVSRDVVGIARHLASCGISRERADAMVHWGLQYCLDVQQLPSMSDLRRNDFAIIYKYGRIRSLFFPIRRVSNSQTFTIPTHLSREEALEYRRRQFILNHWKDSDALPSADFKVPIVHMPANPPANVPVSVASLNLSDNGNANSPPTNPSTSSASGPST</sequence>
<name>A0ABR3EIU7_9AGAR</name>
<feature type="region of interest" description="Disordered" evidence="1">
    <location>
        <begin position="266"/>
        <end position="295"/>
    </location>
</feature>
<accession>A0ABR3EIU7</accession>
<dbReference type="EMBL" id="JBAHYK010004475">
    <property type="protein sequence ID" value="KAL0562797.1"/>
    <property type="molecule type" value="Genomic_DNA"/>
</dbReference>
<evidence type="ECO:0000313" key="3">
    <source>
        <dbReference type="Proteomes" id="UP001465976"/>
    </source>
</evidence>
<comment type="caution">
    <text evidence="2">The sequence shown here is derived from an EMBL/GenBank/DDBJ whole genome shotgun (WGS) entry which is preliminary data.</text>
</comment>
<gene>
    <name evidence="2" type="ORF">V5O48_019281</name>
</gene>
<keyword evidence="3" id="KW-1185">Reference proteome</keyword>
<evidence type="ECO:0000256" key="1">
    <source>
        <dbReference type="SAM" id="MobiDB-lite"/>
    </source>
</evidence>
<feature type="non-terminal residue" evidence="2">
    <location>
        <position position="1"/>
    </location>
</feature>
<reference evidence="2 3" key="1">
    <citation type="submission" date="2024-02" db="EMBL/GenBank/DDBJ databases">
        <title>A draft genome for the cacao thread blight pathogen Marasmius crinis-equi.</title>
        <authorList>
            <person name="Cohen S.P."/>
            <person name="Baruah I.K."/>
            <person name="Amoako-Attah I."/>
            <person name="Bukari Y."/>
            <person name="Meinhardt L.W."/>
            <person name="Bailey B.A."/>
        </authorList>
    </citation>
    <scope>NUCLEOTIDE SEQUENCE [LARGE SCALE GENOMIC DNA]</scope>
    <source>
        <strain evidence="2 3">GH-76</strain>
    </source>
</reference>
<protein>
    <submittedName>
        <fullName evidence="2">Uncharacterized protein</fullName>
    </submittedName>
</protein>
<proteinExistence type="predicted"/>
<dbReference type="Proteomes" id="UP001465976">
    <property type="component" value="Unassembled WGS sequence"/>
</dbReference>
<evidence type="ECO:0000313" key="2">
    <source>
        <dbReference type="EMBL" id="KAL0562797.1"/>
    </source>
</evidence>
<feature type="non-terminal residue" evidence="2">
    <location>
        <position position="295"/>
    </location>
</feature>